<evidence type="ECO:0000313" key="3">
    <source>
        <dbReference type="Proteomes" id="UP000466442"/>
    </source>
</evidence>
<proteinExistence type="predicted"/>
<feature type="compositionally biased region" description="Basic and acidic residues" evidence="1">
    <location>
        <begin position="158"/>
        <end position="170"/>
    </location>
</feature>
<name>A0A6A4JBK6_APOLU</name>
<keyword evidence="3" id="KW-1185">Reference proteome</keyword>
<protein>
    <submittedName>
        <fullName evidence="2">Uncharacterized protein</fullName>
    </submittedName>
</protein>
<organism evidence="2 3">
    <name type="scientific">Apolygus lucorum</name>
    <name type="common">Small green plant bug</name>
    <name type="synonym">Lygocoris lucorum</name>
    <dbReference type="NCBI Taxonomy" id="248454"/>
    <lineage>
        <taxon>Eukaryota</taxon>
        <taxon>Metazoa</taxon>
        <taxon>Ecdysozoa</taxon>
        <taxon>Arthropoda</taxon>
        <taxon>Hexapoda</taxon>
        <taxon>Insecta</taxon>
        <taxon>Pterygota</taxon>
        <taxon>Neoptera</taxon>
        <taxon>Paraneoptera</taxon>
        <taxon>Hemiptera</taxon>
        <taxon>Heteroptera</taxon>
        <taxon>Panheteroptera</taxon>
        <taxon>Cimicomorpha</taxon>
        <taxon>Miridae</taxon>
        <taxon>Mirini</taxon>
        <taxon>Apolygus</taxon>
    </lineage>
</organism>
<dbReference type="AlphaFoldDB" id="A0A6A4JBK6"/>
<feature type="compositionally biased region" description="Pro residues" evidence="1">
    <location>
        <begin position="140"/>
        <end position="151"/>
    </location>
</feature>
<feature type="region of interest" description="Disordered" evidence="1">
    <location>
        <begin position="18"/>
        <end position="75"/>
    </location>
</feature>
<feature type="compositionally biased region" description="Basic residues" evidence="1">
    <location>
        <begin position="171"/>
        <end position="186"/>
    </location>
</feature>
<sequence length="186" mass="20678">MNYPQYTMANRVEILKDLEISPSPPRPPPRTTSIVASATARKPTRPVPPGRPRAAPQLPPGRRNPTPPSSVMSIGVTSDIPEAVPTLTFAIPPYTGACSSCCIHGNHHPIIKDAQTQTDGLERENTPKPPPALTTDQLQMPPPRRPLSPLPPRRRQTASKEARQRRDYSRHARRRSPASRRRHLTR</sequence>
<reference evidence="2" key="1">
    <citation type="journal article" date="2021" name="Mol. Ecol. Resour.">
        <title>Apolygus lucorum genome provides insights into omnivorousness and mesophyll feeding.</title>
        <authorList>
            <person name="Liu Y."/>
            <person name="Liu H."/>
            <person name="Wang H."/>
            <person name="Huang T."/>
            <person name="Liu B."/>
            <person name="Yang B."/>
            <person name="Yin L."/>
            <person name="Li B."/>
            <person name="Zhang Y."/>
            <person name="Zhang S."/>
            <person name="Jiang F."/>
            <person name="Zhang X."/>
            <person name="Ren Y."/>
            <person name="Wang B."/>
            <person name="Wang S."/>
            <person name="Lu Y."/>
            <person name="Wu K."/>
            <person name="Fan W."/>
            <person name="Wang G."/>
        </authorList>
    </citation>
    <scope>NUCLEOTIDE SEQUENCE</scope>
    <source>
        <strain evidence="2">12Hb</strain>
    </source>
</reference>
<gene>
    <name evidence="2" type="ORF">GE061_007146</name>
</gene>
<evidence type="ECO:0000256" key="1">
    <source>
        <dbReference type="SAM" id="MobiDB-lite"/>
    </source>
</evidence>
<evidence type="ECO:0000313" key="2">
    <source>
        <dbReference type="EMBL" id="KAF6199121.1"/>
    </source>
</evidence>
<dbReference type="Proteomes" id="UP000466442">
    <property type="component" value="Unassembled WGS sequence"/>
</dbReference>
<dbReference type="EMBL" id="WIXP02000015">
    <property type="protein sequence ID" value="KAF6199121.1"/>
    <property type="molecule type" value="Genomic_DNA"/>
</dbReference>
<feature type="region of interest" description="Disordered" evidence="1">
    <location>
        <begin position="117"/>
        <end position="186"/>
    </location>
</feature>
<accession>A0A6A4JBK6</accession>
<comment type="caution">
    <text evidence="2">The sequence shown here is derived from an EMBL/GenBank/DDBJ whole genome shotgun (WGS) entry which is preliminary data.</text>
</comment>